<gene>
    <name evidence="1" type="ORF">CBF37_01730</name>
</gene>
<keyword evidence="2" id="KW-1185">Reference proteome</keyword>
<dbReference type="RefSeq" id="WP_125982999.1">
    <property type="nucleotide sequence ID" value="NZ_NGJS01000002.1"/>
</dbReference>
<dbReference type="EMBL" id="NGJS01000002">
    <property type="protein sequence ID" value="RSU00048.1"/>
    <property type="molecule type" value="Genomic_DNA"/>
</dbReference>
<proteinExistence type="predicted"/>
<sequence>MDDNIFFNQGNVVTSDTDIDTLYREVQIGKNINPNYQYFIIQNLQTKDYLLIQGEELGKYSNQKQFKLIEQF</sequence>
<evidence type="ECO:0000313" key="1">
    <source>
        <dbReference type="EMBL" id="RSU00048.1"/>
    </source>
</evidence>
<dbReference type="AlphaFoldDB" id="A0A430A0X4"/>
<organism evidence="1 2">
    <name type="scientific">Vagococcus vulneris</name>
    <dbReference type="NCBI Taxonomy" id="1977869"/>
    <lineage>
        <taxon>Bacteria</taxon>
        <taxon>Bacillati</taxon>
        <taxon>Bacillota</taxon>
        <taxon>Bacilli</taxon>
        <taxon>Lactobacillales</taxon>
        <taxon>Enterococcaceae</taxon>
        <taxon>Vagococcus</taxon>
    </lineage>
</organism>
<name>A0A430A0X4_9ENTE</name>
<protein>
    <submittedName>
        <fullName evidence="1">Uncharacterized protein</fullName>
    </submittedName>
</protein>
<accession>A0A430A0X4</accession>
<comment type="caution">
    <text evidence="1">The sequence shown here is derived from an EMBL/GenBank/DDBJ whole genome shotgun (WGS) entry which is preliminary data.</text>
</comment>
<reference evidence="1 2" key="1">
    <citation type="submission" date="2017-05" db="EMBL/GenBank/DDBJ databases">
        <title>Vagococcus spp. assemblies.</title>
        <authorList>
            <person name="Gulvik C.A."/>
        </authorList>
    </citation>
    <scope>NUCLEOTIDE SEQUENCE [LARGE SCALE GENOMIC DNA]</scope>
    <source>
        <strain evidence="1 2">SS1995</strain>
    </source>
</reference>
<evidence type="ECO:0000313" key="2">
    <source>
        <dbReference type="Proteomes" id="UP000287857"/>
    </source>
</evidence>
<dbReference type="Proteomes" id="UP000287857">
    <property type="component" value="Unassembled WGS sequence"/>
</dbReference>
<dbReference type="OrthoDB" id="2200000at2"/>